<name>A0ACC0GYJ4_9ERIC</name>
<dbReference type="EMBL" id="CM045764">
    <property type="protein sequence ID" value="KAI8005608.1"/>
    <property type="molecule type" value="Genomic_DNA"/>
</dbReference>
<evidence type="ECO:0000313" key="2">
    <source>
        <dbReference type="Proteomes" id="UP001060215"/>
    </source>
</evidence>
<dbReference type="Proteomes" id="UP001060215">
    <property type="component" value="Chromosome 7"/>
</dbReference>
<comment type="caution">
    <text evidence="1">The sequence shown here is derived from an EMBL/GenBank/DDBJ whole genome shotgun (WGS) entry which is preliminary data.</text>
</comment>
<gene>
    <name evidence="1" type="ORF">LOK49_LG07G00614</name>
</gene>
<reference evidence="1 2" key="1">
    <citation type="journal article" date="2022" name="Plant J.">
        <title>Chromosome-level genome of Camellia lanceoleosa provides a valuable resource for understanding genome evolution and self-incompatibility.</title>
        <authorList>
            <person name="Gong W."/>
            <person name="Xiao S."/>
            <person name="Wang L."/>
            <person name="Liao Z."/>
            <person name="Chang Y."/>
            <person name="Mo W."/>
            <person name="Hu G."/>
            <person name="Li W."/>
            <person name="Zhao G."/>
            <person name="Zhu H."/>
            <person name="Hu X."/>
            <person name="Ji K."/>
            <person name="Xiang X."/>
            <person name="Song Q."/>
            <person name="Yuan D."/>
            <person name="Jin S."/>
            <person name="Zhang L."/>
        </authorList>
    </citation>
    <scope>NUCLEOTIDE SEQUENCE [LARGE SCALE GENOMIC DNA]</scope>
    <source>
        <strain evidence="1">SQ_2022a</strain>
    </source>
</reference>
<organism evidence="1 2">
    <name type="scientific">Camellia lanceoleosa</name>
    <dbReference type="NCBI Taxonomy" id="1840588"/>
    <lineage>
        <taxon>Eukaryota</taxon>
        <taxon>Viridiplantae</taxon>
        <taxon>Streptophyta</taxon>
        <taxon>Embryophyta</taxon>
        <taxon>Tracheophyta</taxon>
        <taxon>Spermatophyta</taxon>
        <taxon>Magnoliopsida</taxon>
        <taxon>eudicotyledons</taxon>
        <taxon>Gunneridae</taxon>
        <taxon>Pentapetalae</taxon>
        <taxon>asterids</taxon>
        <taxon>Ericales</taxon>
        <taxon>Theaceae</taxon>
        <taxon>Camellia</taxon>
    </lineage>
</organism>
<accession>A0ACC0GYJ4</accession>
<keyword evidence="2" id="KW-1185">Reference proteome</keyword>
<evidence type="ECO:0000313" key="1">
    <source>
        <dbReference type="EMBL" id="KAI8005608.1"/>
    </source>
</evidence>
<sequence>MENEVSGSMGQVEFDQLSRNGDPENEEHEDEHTRKEELCKKEKNAVAEQDMVDCEAGEKDEGNECLSISAVKETVEDMGNQKVRGENMKDQNGAIFRAAAAAISLSVEHSLNTRRRNKLLNEAQATMEVGKILGLDFEGKENEMIGKLIELEQKDMERVEGEAVIPALFCCLSAVKCMEISLFADWLSSGLPLGWFASNIIFSNGLRDSYSSGGVLEDISDSVLAVSTVNVQFCAGQLVLRNVGEDLNNNGEVYIQHSTRNNPIPPYRLFQFCVDKPGMLVCSMFMSAGLSVYWFINVGLLCLVLLLIRIGLNSFLAVFSSAANLVSQLW</sequence>
<protein>
    <submittedName>
        <fullName evidence="1">Uncharacterized protein</fullName>
    </submittedName>
</protein>
<proteinExistence type="predicted"/>